<keyword evidence="16" id="KW-1185">Reference proteome</keyword>
<dbReference type="GO" id="GO:0006098">
    <property type="term" value="P:pentose-phosphate shunt"/>
    <property type="evidence" value="ECO:0007669"/>
    <property type="project" value="UniProtKB-KW"/>
</dbReference>
<dbReference type="Pfam" id="PF03446">
    <property type="entry name" value="NAD_binding_2"/>
    <property type="match status" value="1"/>
</dbReference>
<evidence type="ECO:0000256" key="3">
    <source>
        <dbReference type="ARBA" id="ARBA00008419"/>
    </source>
</evidence>
<keyword evidence="9 13" id="KW-0311">Gluconate utilization</keyword>
<dbReference type="InterPro" id="IPR013328">
    <property type="entry name" value="6PGD_dom2"/>
</dbReference>
<dbReference type="SUPFAM" id="SSF51735">
    <property type="entry name" value="NAD(P)-binding Rossmann-fold domains"/>
    <property type="match status" value="1"/>
</dbReference>
<dbReference type="Gene3D" id="3.40.50.720">
    <property type="entry name" value="NAD(P)-binding Rossmann-like Domain"/>
    <property type="match status" value="1"/>
</dbReference>
<evidence type="ECO:0000256" key="13">
    <source>
        <dbReference type="RuleBase" id="RU000485"/>
    </source>
</evidence>
<dbReference type="EMBL" id="JAHBMH010000062">
    <property type="protein sequence ID" value="KAK1934873.1"/>
    <property type="molecule type" value="Genomic_DNA"/>
</dbReference>
<accession>A0AAD9GAH6</accession>
<keyword evidence="10 13" id="KW-0570">Pentose shunt</keyword>
<evidence type="ECO:0000256" key="7">
    <source>
        <dbReference type="ARBA" id="ARBA00022857"/>
    </source>
</evidence>
<dbReference type="EC" id="1.1.1.44" evidence="5 13"/>
<protein>
    <recommendedName>
        <fullName evidence="6 13">6-phosphogluconate dehydrogenase, decarboxylating</fullName>
        <ecNumber evidence="5 13">1.1.1.44</ecNumber>
    </recommendedName>
</protein>
<dbReference type="InterPro" id="IPR006114">
    <property type="entry name" value="6PGDH_C"/>
</dbReference>
<evidence type="ECO:0000256" key="10">
    <source>
        <dbReference type="ARBA" id="ARBA00023126"/>
    </source>
</evidence>
<dbReference type="Gene3D" id="1.10.1040.10">
    <property type="entry name" value="N-(1-d-carboxylethyl)-l-norvaline Dehydrogenase, domain 2"/>
    <property type="match status" value="1"/>
</dbReference>
<evidence type="ECO:0000256" key="12">
    <source>
        <dbReference type="PIRSR" id="PIRSR000109-1"/>
    </source>
</evidence>
<dbReference type="InterPro" id="IPR006115">
    <property type="entry name" value="6PGDH_NADP-bd"/>
</dbReference>
<comment type="pathway">
    <text evidence="2 13">Carbohydrate degradation; pentose phosphate pathway; D-ribulose 5-phosphate from D-glucose 6-phosphate (oxidative stage): step 3/3.</text>
</comment>
<feature type="active site" description="Proton acceptor" evidence="12">
    <location>
        <position position="173"/>
    </location>
</feature>
<dbReference type="InterPro" id="IPR006113">
    <property type="entry name" value="6PGDH_Gnd/GntZ"/>
</dbReference>
<evidence type="ECO:0000259" key="14">
    <source>
        <dbReference type="SMART" id="SM01350"/>
    </source>
</evidence>
<dbReference type="Pfam" id="PF00393">
    <property type="entry name" value="6PGD"/>
    <property type="match status" value="1"/>
</dbReference>
<comment type="caution">
    <text evidence="15">The sequence shown here is derived from an EMBL/GenBank/DDBJ whole genome shotgun (WGS) entry which is preliminary data.</text>
</comment>
<evidence type="ECO:0000256" key="9">
    <source>
        <dbReference type="ARBA" id="ARBA00023064"/>
    </source>
</evidence>
<name>A0AAD9GAH6_BABDI</name>
<dbReference type="PANTHER" id="PTHR11811">
    <property type="entry name" value="6-PHOSPHOGLUCONATE DEHYDROGENASE"/>
    <property type="match status" value="1"/>
</dbReference>
<dbReference type="Proteomes" id="UP001195914">
    <property type="component" value="Unassembled WGS sequence"/>
</dbReference>
<dbReference type="Gene3D" id="1.20.5.320">
    <property type="entry name" value="6-Phosphogluconate Dehydrogenase, domain 3"/>
    <property type="match status" value="1"/>
</dbReference>
<dbReference type="GO" id="GO:0050661">
    <property type="term" value="F:NADP binding"/>
    <property type="evidence" value="ECO:0007669"/>
    <property type="project" value="InterPro"/>
</dbReference>
<comment type="subunit">
    <text evidence="4">Homodimer.</text>
</comment>
<dbReference type="AlphaFoldDB" id="A0AAD9GAH6"/>
<evidence type="ECO:0000256" key="8">
    <source>
        <dbReference type="ARBA" id="ARBA00023002"/>
    </source>
</evidence>
<dbReference type="InterPro" id="IPR008927">
    <property type="entry name" value="6-PGluconate_DH-like_C_sf"/>
</dbReference>
<evidence type="ECO:0000256" key="1">
    <source>
        <dbReference type="ARBA" id="ARBA00002526"/>
    </source>
</evidence>
<dbReference type="InterPro" id="IPR036291">
    <property type="entry name" value="NAD(P)-bd_dom_sf"/>
</dbReference>
<evidence type="ECO:0000313" key="16">
    <source>
        <dbReference type="Proteomes" id="UP001195914"/>
    </source>
</evidence>
<dbReference type="NCBIfam" id="NF006765">
    <property type="entry name" value="PRK09287.1"/>
    <property type="match status" value="1"/>
</dbReference>
<dbReference type="InterPro" id="IPR006183">
    <property type="entry name" value="Pgluconate_DH"/>
</dbReference>
<evidence type="ECO:0000256" key="6">
    <source>
        <dbReference type="ARBA" id="ARBA00018193"/>
    </source>
</evidence>
<evidence type="ECO:0000256" key="11">
    <source>
        <dbReference type="ARBA" id="ARBA00048640"/>
    </source>
</evidence>
<dbReference type="GO" id="GO:0004616">
    <property type="term" value="F:phosphogluconate dehydrogenase (decarboxylating) activity"/>
    <property type="evidence" value="ECO:0007669"/>
    <property type="project" value="UniProtKB-EC"/>
</dbReference>
<feature type="domain" description="6-phosphogluconate dehydrogenase C-terminal" evidence="14">
    <location>
        <begin position="169"/>
        <end position="452"/>
    </location>
</feature>
<sequence>MASEFGVIGLGVMGSAYVRNLVSRGVRVSAWSIQNSEIEKMRYYDLKGLQLFTSLKEFVESLESPRKILMMVTAGKPVDMVIESLIGLLEPEDILIDGGNEWYPNTLRRFALCQEHNIHYCAMGVSGGEHGARTSPCLMFSGQRCDYDKIKRFIEQDDRSFYIGPGASGHFVKMVHNGIEYAILQIIAEIYLVMRNVLELQLDTITNILEEWNDTDVGSYLLGITEEILKVKTADGVAYLVDKIVDSTGANGTGKWTVKEAFDLGVPVPTITAAVEMRHASNTLRNPCFMPSRRISEGHSLSEGDLMRTLLGCMLISFVQGASLLMEASKKFEWGLDMSHICKIWRKDSIISCKLLDPISRAFTNKQPPFNLLQDDYMRSVVNDSLDSWKKVCKTCINYNIAAPAIVSGLQYLQTISSMQLGHNLIQAQRDFFGAHCFSRVDEPGKHHHNWRQ</sequence>
<keyword evidence="7 13" id="KW-0521">NADP</keyword>
<proteinExistence type="inferred from homology"/>
<dbReference type="PIRSF" id="PIRSF000109">
    <property type="entry name" value="6PGD"/>
    <property type="match status" value="1"/>
</dbReference>
<comment type="function">
    <text evidence="1">Catalyzes the oxidative decarboxylation of 6-phosphogluconate to ribulose 5-phosphate and CO(2), with concomitant reduction of NADP to NADPH.</text>
</comment>
<dbReference type="SUPFAM" id="SSF48179">
    <property type="entry name" value="6-phosphogluconate dehydrogenase C-terminal domain-like"/>
    <property type="match status" value="1"/>
</dbReference>
<evidence type="ECO:0000256" key="4">
    <source>
        <dbReference type="ARBA" id="ARBA00011738"/>
    </source>
</evidence>
<dbReference type="PRINTS" id="PR00076">
    <property type="entry name" value="6PGDHDRGNASE"/>
</dbReference>
<comment type="catalytic activity">
    <reaction evidence="11 13">
        <text>6-phospho-D-gluconate + NADP(+) = D-ribulose 5-phosphate + CO2 + NADPH</text>
        <dbReference type="Rhea" id="RHEA:10116"/>
        <dbReference type="ChEBI" id="CHEBI:16526"/>
        <dbReference type="ChEBI" id="CHEBI:57783"/>
        <dbReference type="ChEBI" id="CHEBI:58121"/>
        <dbReference type="ChEBI" id="CHEBI:58349"/>
        <dbReference type="ChEBI" id="CHEBI:58759"/>
        <dbReference type="EC" id="1.1.1.44"/>
    </reaction>
</comment>
<evidence type="ECO:0000256" key="2">
    <source>
        <dbReference type="ARBA" id="ARBA00004874"/>
    </source>
</evidence>
<dbReference type="SMART" id="SM01350">
    <property type="entry name" value="6PGD"/>
    <property type="match status" value="1"/>
</dbReference>
<feature type="active site" description="Proton donor" evidence="12">
    <location>
        <position position="180"/>
    </location>
</feature>
<dbReference type="FunFam" id="1.10.1040.10:FF:000032">
    <property type="entry name" value="6-phosphogluconate dehydrogenase, decarboxylating"/>
    <property type="match status" value="1"/>
</dbReference>
<gene>
    <name evidence="15" type="ORF">X943_002550</name>
</gene>
<reference evidence="15" key="1">
    <citation type="journal article" date="2014" name="Nucleic Acids Res.">
        <title>The evolutionary dynamics of variant antigen genes in Babesia reveal a history of genomic innovation underlying host-parasite interaction.</title>
        <authorList>
            <person name="Jackson A.P."/>
            <person name="Otto T.D."/>
            <person name="Darby A."/>
            <person name="Ramaprasad A."/>
            <person name="Xia D."/>
            <person name="Echaide I.E."/>
            <person name="Farber M."/>
            <person name="Gahlot S."/>
            <person name="Gamble J."/>
            <person name="Gupta D."/>
            <person name="Gupta Y."/>
            <person name="Jackson L."/>
            <person name="Malandrin L."/>
            <person name="Malas T.B."/>
            <person name="Moussa E."/>
            <person name="Nair M."/>
            <person name="Reid A.J."/>
            <person name="Sanders M."/>
            <person name="Sharma J."/>
            <person name="Tracey A."/>
            <person name="Quail M.A."/>
            <person name="Weir W."/>
            <person name="Wastling J.M."/>
            <person name="Hall N."/>
            <person name="Willadsen P."/>
            <person name="Lingelbach K."/>
            <person name="Shiels B."/>
            <person name="Tait A."/>
            <person name="Berriman M."/>
            <person name="Allred D.R."/>
            <person name="Pain A."/>
        </authorList>
    </citation>
    <scope>NUCLEOTIDE SEQUENCE</scope>
    <source>
        <strain evidence="15">1802A</strain>
    </source>
</reference>
<organism evidence="15 16">
    <name type="scientific">Babesia divergens</name>
    <dbReference type="NCBI Taxonomy" id="32595"/>
    <lineage>
        <taxon>Eukaryota</taxon>
        <taxon>Sar</taxon>
        <taxon>Alveolata</taxon>
        <taxon>Apicomplexa</taxon>
        <taxon>Aconoidasida</taxon>
        <taxon>Piroplasmida</taxon>
        <taxon>Babesiidae</taxon>
        <taxon>Babesia</taxon>
    </lineage>
</organism>
<evidence type="ECO:0000313" key="15">
    <source>
        <dbReference type="EMBL" id="KAK1934873.1"/>
    </source>
</evidence>
<reference evidence="15" key="2">
    <citation type="submission" date="2021-05" db="EMBL/GenBank/DDBJ databases">
        <authorList>
            <person name="Pain A."/>
        </authorList>
    </citation>
    <scope>NUCLEOTIDE SEQUENCE</scope>
    <source>
        <strain evidence="15">1802A</strain>
    </source>
</reference>
<dbReference type="NCBIfam" id="TIGR00873">
    <property type="entry name" value="gnd"/>
    <property type="match status" value="1"/>
</dbReference>
<dbReference type="GO" id="GO:0019521">
    <property type="term" value="P:D-gluconate metabolic process"/>
    <property type="evidence" value="ECO:0007669"/>
    <property type="project" value="UniProtKB-KW"/>
</dbReference>
<evidence type="ECO:0000256" key="5">
    <source>
        <dbReference type="ARBA" id="ARBA00013011"/>
    </source>
</evidence>
<keyword evidence="8 13" id="KW-0560">Oxidoreductase</keyword>
<comment type="similarity">
    <text evidence="3 13">Belongs to the 6-phosphogluconate dehydrogenase family.</text>
</comment>